<dbReference type="CDD" id="cd02440">
    <property type="entry name" value="AdoMet_MTases"/>
    <property type="match status" value="1"/>
</dbReference>
<organism evidence="5 6">
    <name type="scientific">Olivibacter jilunii</name>
    <dbReference type="NCBI Taxonomy" id="985016"/>
    <lineage>
        <taxon>Bacteria</taxon>
        <taxon>Pseudomonadati</taxon>
        <taxon>Bacteroidota</taxon>
        <taxon>Sphingobacteriia</taxon>
        <taxon>Sphingobacteriales</taxon>
        <taxon>Sphingobacteriaceae</taxon>
        <taxon>Olivibacter</taxon>
    </lineage>
</organism>
<reference evidence="6" key="1">
    <citation type="journal article" date="2019" name="Int. J. Syst. Evol. Microbiol.">
        <title>The Global Catalogue of Microorganisms (GCM) 10K type strain sequencing project: providing services to taxonomists for standard genome sequencing and annotation.</title>
        <authorList>
            <consortium name="The Broad Institute Genomics Platform"/>
            <consortium name="The Broad Institute Genome Sequencing Center for Infectious Disease"/>
            <person name="Wu L."/>
            <person name="Ma J."/>
        </authorList>
    </citation>
    <scope>NUCLEOTIDE SEQUENCE [LARGE SCALE GENOMIC DNA]</scope>
    <source>
        <strain evidence="6">KCTC 23098</strain>
    </source>
</reference>
<sequence length="212" mass="24180">MSKKEKDVQCCLTQCENPLDQNYWDERWLKNETGWDMGQASPAITKYMEQYPNKNAAILIPGCGNAYEAEYLLVKGFMNITLIDIAPKAVETLKEKFSGTPQVKVLCGDFFGHEGNYDLIIEQTFFCAIPPGRRKEYAEKTASLLNENGKIIGVLFDKQFNQSFPPFGGCPCEYKPIFEPHFTIKTMDGCYNSIPSRTKSEVFINLIKKQKR</sequence>
<dbReference type="PANTHER" id="PTHR32183:SF6">
    <property type="entry name" value="CYSTEINE SULFINATE DESULFINASE_CYSTEINE DESULFURASE AND RELATED ENZYMES"/>
    <property type="match status" value="1"/>
</dbReference>
<evidence type="ECO:0000256" key="3">
    <source>
        <dbReference type="ARBA" id="ARBA00022679"/>
    </source>
</evidence>
<protein>
    <submittedName>
        <fullName evidence="5">Methyltransferase domain-containing protein</fullName>
    </submittedName>
</protein>
<dbReference type="InterPro" id="IPR008854">
    <property type="entry name" value="TPMT"/>
</dbReference>
<dbReference type="PANTHER" id="PTHR32183">
    <property type="match status" value="1"/>
</dbReference>
<evidence type="ECO:0000313" key="5">
    <source>
        <dbReference type="EMBL" id="MFD2963074.1"/>
    </source>
</evidence>
<keyword evidence="3" id="KW-0808">Transferase</keyword>
<evidence type="ECO:0000256" key="1">
    <source>
        <dbReference type="ARBA" id="ARBA00022553"/>
    </source>
</evidence>
<dbReference type="GO" id="GO:0008168">
    <property type="term" value="F:methyltransferase activity"/>
    <property type="evidence" value="ECO:0007669"/>
    <property type="project" value="UniProtKB-KW"/>
</dbReference>
<keyword evidence="4" id="KW-0949">S-adenosyl-L-methionine</keyword>
<proteinExistence type="predicted"/>
<keyword evidence="6" id="KW-1185">Reference proteome</keyword>
<evidence type="ECO:0000256" key="2">
    <source>
        <dbReference type="ARBA" id="ARBA00022603"/>
    </source>
</evidence>
<dbReference type="RefSeq" id="WP_003012711.1">
    <property type="nucleotide sequence ID" value="NZ_JBHUPA010000007.1"/>
</dbReference>
<dbReference type="Gene3D" id="3.40.50.150">
    <property type="entry name" value="Vaccinia Virus protein VP39"/>
    <property type="match status" value="1"/>
</dbReference>
<evidence type="ECO:0000313" key="6">
    <source>
        <dbReference type="Proteomes" id="UP001597560"/>
    </source>
</evidence>
<evidence type="ECO:0000256" key="4">
    <source>
        <dbReference type="ARBA" id="ARBA00022691"/>
    </source>
</evidence>
<dbReference type="Pfam" id="PF05724">
    <property type="entry name" value="TPMT"/>
    <property type="match status" value="1"/>
</dbReference>
<keyword evidence="2 5" id="KW-0489">Methyltransferase</keyword>
<dbReference type="SUPFAM" id="SSF53335">
    <property type="entry name" value="S-adenosyl-L-methionine-dependent methyltransferases"/>
    <property type="match status" value="1"/>
</dbReference>
<comment type="caution">
    <text evidence="5">The sequence shown here is derived from an EMBL/GenBank/DDBJ whole genome shotgun (WGS) entry which is preliminary data.</text>
</comment>
<name>A0ABW6B4E0_9SPHI</name>
<dbReference type="PROSITE" id="PS51585">
    <property type="entry name" value="SAM_MT_TPMT"/>
    <property type="match status" value="1"/>
</dbReference>
<dbReference type="GO" id="GO:0032259">
    <property type="term" value="P:methylation"/>
    <property type="evidence" value="ECO:0007669"/>
    <property type="project" value="UniProtKB-KW"/>
</dbReference>
<keyword evidence="1" id="KW-0597">Phosphoprotein</keyword>
<dbReference type="Proteomes" id="UP001597560">
    <property type="component" value="Unassembled WGS sequence"/>
</dbReference>
<gene>
    <name evidence="5" type="ORF">ACFS6J_14835</name>
</gene>
<accession>A0ABW6B4E0</accession>
<dbReference type="InterPro" id="IPR029063">
    <property type="entry name" value="SAM-dependent_MTases_sf"/>
</dbReference>
<dbReference type="EMBL" id="JBHUPA010000007">
    <property type="protein sequence ID" value="MFD2963074.1"/>
    <property type="molecule type" value="Genomic_DNA"/>
</dbReference>